<dbReference type="PATRIC" id="fig|2041.4.peg.457"/>
<evidence type="ECO:0000313" key="2">
    <source>
        <dbReference type="Proteomes" id="UP000067689"/>
    </source>
</evidence>
<dbReference type="GO" id="GO:0016740">
    <property type="term" value="F:transferase activity"/>
    <property type="evidence" value="ECO:0007669"/>
    <property type="project" value="UniProtKB-KW"/>
</dbReference>
<name>A0A0U4CRS1_9ACTN</name>
<keyword evidence="2" id="KW-1185">Reference proteome</keyword>
<dbReference type="AlphaFoldDB" id="A0A0U4CRS1"/>
<dbReference type="OrthoDB" id="5175804at2"/>
<proteinExistence type="predicted"/>
<accession>A0A0U4CRS1</accession>
<dbReference type="InterPro" id="IPR008928">
    <property type="entry name" value="6-hairpin_glycosidase_sf"/>
</dbReference>
<keyword evidence="1" id="KW-0808">Transferase</keyword>
<gene>
    <name evidence="1" type="ORF">AERYTH_02155</name>
</gene>
<organism evidence="1 2">
    <name type="scientific">Aeromicrobium erythreum</name>
    <dbReference type="NCBI Taxonomy" id="2041"/>
    <lineage>
        <taxon>Bacteria</taxon>
        <taxon>Bacillati</taxon>
        <taxon>Actinomycetota</taxon>
        <taxon>Actinomycetes</taxon>
        <taxon>Propionibacteriales</taxon>
        <taxon>Nocardioidaceae</taxon>
        <taxon>Aeromicrobium</taxon>
    </lineage>
</organism>
<dbReference type="STRING" id="2041.AERYTH_02155"/>
<dbReference type="Gene3D" id="1.50.10.10">
    <property type="match status" value="1"/>
</dbReference>
<reference evidence="1 2" key="1">
    <citation type="journal article" date="1991" name="Int. J. Syst. Bacteriol.">
        <title>Description of the erythromycin-producing bacterium Arthrobacter sp. strain NRRL B-3381 as Aeromicrobium erythreum gen. nov., sp. nov.</title>
        <authorList>
            <person name="Miller E.S."/>
            <person name="Woese C.R."/>
            <person name="Brenner S."/>
        </authorList>
    </citation>
    <scope>NUCLEOTIDE SEQUENCE [LARGE SCALE GENOMIC DNA]</scope>
    <source>
        <strain evidence="1 2">AR18</strain>
    </source>
</reference>
<evidence type="ECO:0000313" key="1">
    <source>
        <dbReference type="EMBL" id="ALX03581.1"/>
    </source>
</evidence>
<sequence>MPGVLDAAQVQATADTIVAVQRPDGSIPWFEGHHLDPWDHLQAAMGLAVAGRRDEAEAAYAWSRTAQRPDGSFATEYVDGVVTVPATDANFTAYVATAAWHHWRLTGDVAFVEAMWPTVRAALDVVLELQEPAGPVRWSRGAEGDVADEALVTGNASIHLSLRCGVALAAVVGEDVPGWRDAAVRLRRALDHEPHRFADKARFSMDWYYPVLGGALPDAVAAARLDARWDDFVVPGFGARCVDDSPWVTGGETCELVLALDAVGRDDDARRILGEIQVLRRDDATYWTGYVYPDQTYWPVEQTTWTAGTVLLAVDALTRTTPANGLFRGDGLPLLTTDEERP</sequence>
<dbReference type="KEGG" id="aer:AERYTH_02155"/>
<protein>
    <submittedName>
        <fullName evidence="1">Prenyltransferase</fullName>
    </submittedName>
</protein>
<dbReference type="InterPro" id="IPR012341">
    <property type="entry name" value="6hp_glycosidase-like_sf"/>
</dbReference>
<dbReference type="EMBL" id="CP011502">
    <property type="protein sequence ID" value="ALX03581.1"/>
    <property type="molecule type" value="Genomic_DNA"/>
</dbReference>
<dbReference type="Proteomes" id="UP000067689">
    <property type="component" value="Chromosome"/>
</dbReference>
<dbReference type="GO" id="GO:0005975">
    <property type="term" value="P:carbohydrate metabolic process"/>
    <property type="evidence" value="ECO:0007669"/>
    <property type="project" value="InterPro"/>
</dbReference>
<dbReference type="SUPFAM" id="SSF48208">
    <property type="entry name" value="Six-hairpin glycosidases"/>
    <property type="match status" value="1"/>
</dbReference>